<protein>
    <recommendedName>
        <fullName evidence="5">SPOR domain-containing protein</fullName>
    </recommendedName>
</protein>
<evidence type="ECO:0000313" key="4">
    <source>
        <dbReference type="Proteomes" id="UP000196536"/>
    </source>
</evidence>
<keyword evidence="2" id="KW-0472">Membrane</keyword>
<feature type="transmembrane region" description="Helical" evidence="2">
    <location>
        <begin position="15"/>
        <end position="33"/>
    </location>
</feature>
<dbReference type="OrthoDB" id="6655985at2"/>
<dbReference type="Proteomes" id="UP000196536">
    <property type="component" value="Unassembled WGS sequence"/>
</dbReference>
<name>A0A1Z9YWH6_9GAMM</name>
<reference evidence="3 4" key="1">
    <citation type="submission" date="2017-05" db="EMBL/GenBank/DDBJ databases">
        <title>Acinetobacter populi ANC 5415 (= PBJ7), whole genome shotgun sequencing project.</title>
        <authorList>
            <person name="Nemec A."/>
            <person name="Radolfova-Krizova L."/>
        </authorList>
    </citation>
    <scope>NUCLEOTIDE SEQUENCE [LARGE SCALE GENOMIC DNA]</scope>
    <source>
        <strain evidence="3 4">PBJ7</strain>
    </source>
</reference>
<dbReference type="PROSITE" id="PS51257">
    <property type="entry name" value="PROKAR_LIPOPROTEIN"/>
    <property type="match status" value="1"/>
</dbReference>
<feature type="compositionally biased region" description="Basic and acidic residues" evidence="1">
    <location>
        <begin position="239"/>
        <end position="251"/>
    </location>
</feature>
<organism evidence="3 4">
    <name type="scientific">Acinetobacter populi</name>
    <dbReference type="NCBI Taxonomy" id="1582270"/>
    <lineage>
        <taxon>Bacteria</taxon>
        <taxon>Pseudomonadati</taxon>
        <taxon>Pseudomonadota</taxon>
        <taxon>Gammaproteobacteria</taxon>
        <taxon>Moraxellales</taxon>
        <taxon>Moraxellaceae</taxon>
        <taxon>Acinetobacter</taxon>
    </lineage>
</organism>
<dbReference type="InterPro" id="IPR036680">
    <property type="entry name" value="SPOR-like_sf"/>
</dbReference>
<proteinExistence type="predicted"/>
<keyword evidence="4" id="KW-1185">Reference proteome</keyword>
<gene>
    <name evidence="3" type="ORF">CAP51_11610</name>
</gene>
<sequence length="289" mass="32078">MLTPKQTWQLIKNSTWIALGVGCFAVAFVIWILQFKVSAVEEVPLEEETQQAALRPVQTQKVTFNQALGAFSTEVPAIDLSQRTVVQGNHEPEFRGAKFVSEHNKLWTLQIMKVTEEDIIRSYLAKRDDRKNFNYLRLSDGKNPEQFVLIYGTYQNVQQAMDASQKIDFGLPDSIKILPEKMSIYTALVNDMGSDELSSGVALKSVVLSKAALPKMVDLSIKPAESNAANMAGTTTTIQRKDEHGEIKSTHVENSSVAPKSEEIKPNSEPKAAPAAKQTQTEPQVIDPF</sequence>
<dbReference type="Gene3D" id="3.30.70.1070">
    <property type="entry name" value="Sporulation related repeat"/>
    <property type="match status" value="1"/>
</dbReference>
<dbReference type="GO" id="GO:0042834">
    <property type="term" value="F:peptidoglycan binding"/>
    <property type="evidence" value="ECO:0007669"/>
    <property type="project" value="InterPro"/>
</dbReference>
<dbReference type="AlphaFoldDB" id="A0A1Z9YWH6"/>
<dbReference type="EMBL" id="NEXX01000004">
    <property type="protein sequence ID" value="OUY06570.1"/>
    <property type="molecule type" value="Genomic_DNA"/>
</dbReference>
<evidence type="ECO:0000313" key="3">
    <source>
        <dbReference type="EMBL" id="OUY06570.1"/>
    </source>
</evidence>
<keyword evidence="2" id="KW-1133">Transmembrane helix</keyword>
<dbReference type="RefSeq" id="WP_087620929.1">
    <property type="nucleotide sequence ID" value="NZ_JAKVJF010000030.1"/>
</dbReference>
<evidence type="ECO:0000256" key="2">
    <source>
        <dbReference type="SAM" id="Phobius"/>
    </source>
</evidence>
<accession>A0A1Z9YWH6</accession>
<evidence type="ECO:0000256" key="1">
    <source>
        <dbReference type="SAM" id="MobiDB-lite"/>
    </source>
</evidence>
<keyword evidence="2" id="KW-0812">Transmembrane</keyword>
<feature type="region of interest" description="Disordered" evidence="1">
    <location>
        <begin position="239"/>
        <end position="289"/>
    </location>
</feature>
<comment type="caution">
    <text evidence="3">The sequence shown here is derived from an EMBL/GenBank/DDBJ whole genome shotgun (WGS) entry which is preliminary data.</text>
</comment>
<evidence type="ECO:0008006" key="5">
    <source>
        <dbReference type="Google" id="ProtNLM"/>
    </source>
</evidence>